<evidence type="ECO:0000256" key="1">
    <source>
        <dbReference type="SAM" id="MobiDB-lite"/>
    </source>
</evidence>
<dbReference type="EMBL" id="JANURM010000004">
    <property type="protein sequence ID" value="MDL0088780.1"/>
    <property type="molecule type" value="Genomic_DNA"/>
</dbReference>
<dbReference type="RefSeq" id="WP_284937438.1">
    <property type="nucleotide sequence ID" value="NZ_JANURM010000004.1"/>
</dbReference>
<keyword evidence="4" id="KW-1185">Reference proteome</keyword>
<comment type="caution">
    <text evidence="3">The sequence shown here is derived from an EMBL/GenBank/DDBJ whole genome shotgun (WGS) entry which is preliminary data.</text>
</comment>
<feature type="chain" id="PRO_5046118376" description="Lipoprotein" evidence="2">
    <location>
        <begin position="19"/>
        <end position="69"/>
    </location>
</feature>
<feature type="signal peptide" evidence="2">
    <location>
        <begin position="1"/>
        <end position="18"/>
    </location>
</feature>
<evidence type="ECO:0000313" key="4">
    <source>
        <dbReference type="Proteomes" id="UP001173801"/>
    </source>
</evidence>
<reference evidence="3" key="2">
    <citation type="journal article" date="2023" name="Microorganisms">
        <title>Isolation and Genomic Characteristics of Cat-Borne Campylobacter felis sp. nov. and Sheep-Borne Campylobacter ovis sp. nov.</title>
        <authorList>
            <person name="Wang H."/>
            <person name="Li Y."/>
            <person name="Gu Y."/>
            <person name="Zhou G."/>
            <person name="Chen X."/>
            <person name="Zhang X."/>
            <person name="Shao Z."/>
            <person name="Zhang J."/>
            <person name="Zhang M."/>
        </authorList>
    </citation>
    <scope>NUCLEOTIDE SEQUENCE</scope>
    <source>
        <strain evidence="3">PS10</strain>
    </source>
</reference>
<evidence type="ECO:0008006" key="5">
    <source>
        <dbReference type="Google" id="ProtNLM"/>
    </source>
</evidence>
<name>A0ABT7HPN6_9BACT</name>
<organism evidence="3 4">
    <name type="scientific">Campylobacter gastrosuis</name>
    <dbReference type="NCBI Taxonomy" id="2974576"/>
    <lineage>
        <taxon>Bacteria</taxon>
        <taxon>Pseudomonadati</taxon>
        <taxon>Campylobacterota</taxon>
        <taxon>Epsilonproteobacteria</taxon>
        <taxon>Campylobacterales</taxon>
        <taxon>Campylobacteraceae</taxon>
        <taxon>Campylobacter</taxon>
    </lineage>
</organism>
<evidence type="ECO:0000256" key="2">
    <source>
        <dbReference type="SAM" id="SignalP"/>
    </source>
</evidence>
<reference evidence="3" key="1">
    <citation type="submission" date="2022-08" db="EMBL/GenBank/DDBJ databases">
        <authorList>
            <person name="Wang H."/>
        </authorList>
    </citation>
    <scope>NUCLEOTIDE SEQUENCE</scope>
    <source>
        <strain evidence="3">PS10</strain>
    </source>
</reference>
<feature type="compositionally biased region" description="Polar residues" evidence="1">
    <location>
        <begin position="42"/>
        <end position="69"/>
    </location>
</feature>
<gene>
    <name evidence="3" type="ORF">NYG85_05255</name>
</gene>
<accession>A0ABT7HPN6</accession>
<dbReference type="Proteomes" id="UP001173801">
    <property type="component" value="Unassembled WGS sequence"/>
</dbReference>
<proteinExistence type="predicted"/>
<feature type="region of interest" description="Disordered" evidence="1">
    <location>
        <begin position="36"/>
        <end position="69"/>
    </location>
</feature>
<protein>
    <recommendedName>
        <fullName evidence="5">Lipoprotein</fullName>
    </recommendedName>
</protein>
<keyword evidence="2" id="KW-0732">Signal</keyword>
<sequence length="69" mass="7850">MKKILTLVALFGLNCAFADTYVNGYFKKDGTYVQPHYKSSRDSTTINNYSTKGNYNPYTGKQGTKKPNW</sequence>
<evidence type="ECO:0000313" key="3">
    <source>
        <dbReference type="EMBL" id="MDL0088780.1"/>
    </source>
</evidence>